<dbReference type="InterPro" id="IPR011101">
    <property type="entry name" value="DUF5131"/>
</dbReference>
<dbReference type="InterPro" id="IPR058240">
    <property type="entry name" value="rSAM_sf"/>
</dbReference>
<reference evidence="1" key="1">
    <citation type="journal article" date="2015" name="Nature">
        <title>Complex archaea that bridge the gap between prokaryotes and eukaryotes.</title>
        <authorList>
            <person name="Spang A."/>
            <person name="Saw J.H."/>
            <person name="Jorgensen S.L."/>
            <person name="Zaremba-Niedzwiedzka K."/>
            <person name="Martijn J."/>
            <person name="Lind A.E."/>
            <person name="van Eijk R."/>
            <person name="Schleper C."/>
            <person name="Guy L."/>
            <person name="Ettema T.J."/>
        </authorList>
    </citation>
    <scope>NUCLEOTIDE SEQUENCE</scope>
</reference>
<evidence type="ECO:0008006" key="2">
    <source>
        <dbReference type="Google" id="ProtNLM"/>
    </source>
</evidence>
<protein>
    <recommendedName>
        <fullName evidence="2">Radical SAM core domain-containing protein</fullName>
    </recommendedName>
</protein>
<dbReference type="GO" id="GO:0003824">
    <property type="term" value="F:catalytic activity"/>
    <property type="evidence" value="ECO:0007669"/>
    <property type="project" value="InterPro"/>
</dbReference>
<evidence type="ECO:0000313" key="1">
    <source>
        <dbReference type="EMBL" id="KKM24287.1"/>
    </source>
</evidence>
<dbReference type="GO" id="GO:0051536">
    <property type="term" value="F:iron-sulfur cluster binding"/>
    <property type="evidence" value="ECO:0007669"/>
    <property type="project" value="InterPro"/>
</dbReference>
<dbReference type="InterPro" id="IPR007197">
    <property type="entry name" value="rSAM"/>
</dbReference>
<name>A0A0F9I9Y2_9ZZZZ</name>
<dbReference type="Pfam" id="PF07505">
    <property type="entry name" value="DUF5131"/>
    <property type="match status" value="1"/>
</dbReference>
<dbReference type="SUPFAM" id="SSF102114">
    <property type="entry name" value="Radical SAM enzymes"/>
    <property type="match status" value="1"/>
</dbReference>
<comment type="caution">
    <text evidence="1">The sequence shown here is derived from an EMBL/GenBank/DDBJ whole genome shotgun (WGS) entry which is preliminary data.</text>
</comment>
<dbReference type="EMBL" id="LAZR01012953">
    <property type="protein sequence ID" value="KKM24287.1"/>
    <property type="molecule type" value="Genomic_DNA"/>
</dbReference>
<proteinExistence type="predicted"/>
<gene>
    <name evidence="1" type="ORF">LCGC14_1606590</name>
</gene>
<dbReference type="SFLD" id="SFLDS00029">
    <property type="entry name" value="Radical_SAM"/>
    <property type="match status" value="1"/>
</dbReference>
<accession>A0A0F9I9Y2</accession>
<organism evidence="1">
    <name type="scientific">marine sediment metagenome</name>
    <dbReference type="NCBI Taxonomy" id="412755"/>
    <lineage>
        <taxon>unclassified sequences</taxon>
        <taxon>metagenomes</taxon>
        <taxon>ecological metagenomes</taxon>
    </lineage>
</organism>
<sequence>MSLNKTQIEWALNPDGTPGYTANPVRGECPMDCSYCYVKPLRKRYGWHSDIRYYPEVLEAICARRKPAGIFLGSTIELFHDKTIQYMPEIIRTIEDSRQHRFYLLTKQPQNLIKFSPFPDNCWVGVTATNNQAFIDACGYLGFLKHKGEIKTAFISIEPLLSWDSTPGFTQPWLQHGGINQVIIGAQSRPTVYPKIEWVKEIVEAADKAGVAVFLKDNLFKLFMTVPHSDLFWEDMSHLRQELPI</sequence>
<dbReference type="AlphaFoldDB" id="A0A0F9I9Y2"/>